<reference evidence="2" key="1">
    <citation type="journal article" date="2015" name="Nature">
        <title>Complex archaea that bridge the gap between prokaryotes and eukaryotes.</title>
        <authorList>
            <person name="Spang A."/>
            <person name="Saw J.H."/>
            <person name="Jorgensen S.L."/>
            <person name="Zaremba-Niedzwiedzka K."/>
            <person name="Martijn J."/>
            <person name="Lind A.E."/>
            <person name="van Eijk R."/>
            <person name="Schleper C."/>
            <person name="Guy L."/>
            <person name="Ettema T.J."/>
        </authorList>
    </citation>
    <scope>NUCLEOTIDE SEQUENCE</scope>
</reference>
<feature type="domain" description="Glycine zipper 2TM" evidence="1">
    <location>
        <begin position="24"/>
        <end position="65"/>
    </location>
</feature>
<name>A0A0F9RIM9_9ZZZZ</name>
<dbReference type="AlphaFoldDB" id="A0A0F9RIM9"/>
<gene>
    <name evidence="2" type="ORF">LCGC14_0890810</name>
</gene>
<dbReference type="InterPro" id="IPR008816">
    <property type="entry name" value="Gly_zipper_2TM_dom"/>
</dbReference>
<protein>
    <recommendedName>
        <fullName evidence="1">Glycine zipper 2TM domain-containing protein</fullName>
    </recommendedName>
</protein>
<evidence type="ECO:0000313" key="2">
    <source>
        <dbReference type="EMBL" id="KKN24841.1"/>
    </source>
</evidence>
<proteinExistence type="predicted"/>
<dbReference type="Pfam" id="PF05433">
    <property type="entry name" value="Rick_17kDa_Anti"/>
    <property type="match status" value="1"/>
</dbReference>
<evidence type="ECO:0000259" key="1">
    <source>
        <dbReference type="Pfam" id="PF05433"/>
    </source>
</evidence>
<accession>A0A0F9RIM9</accession>
<dbReference type="PROSITE" id="PS51257">
    <property type="entry name" value="PROKAR_LIPOPROTEIN"/>
    <property type="match status" value="1"/>
</dbReference>
<organism evidence="2">
    <name type="scientific">marine sediment metagenome</name>
    <dbReference type="NCBI Taxonomy" id="412755"/>
    <lineage>
        <taxon>unclassified sequences</taxon>
        <taxon>metagenomes</taxon>
        <taxon>ecological metagenomes</taxon>
    </lineage>
</organism>
<dbReference type="GO" id="GO:0019867">
    <property type="term" value="C:outer membrane"/>
    <property type="evidence" value="ECO:0007669"/>
    <property type="project" value="InterPro"/>
</dbReference>
<sequence>MRIFGIFLALALFAAVPQASAGTLGCLLGAAAGGFGGAQIGKGNGQLAAVAAGTLLGCGAGSSIQNSDQRRYQPQYQRPYQPRYQPYYGQRNGYMNYSYDRRRVIYSQPRPRYLPQPVYRSRYQPEQWQPQRQLQQACREFQTEVNIGGRLQPAYGRACYQPDGSWRIVSWRQ</sequence>
<comment type="caution">
    <text evidence="2">The sequence shown here is derived from an EMBL/GenBank/DDBJ whole genome shotgun (WGS) entry which is preliminary data.</text>
</comment>
<dbReference type="EMBL" id="LAZR01002851">
    <property type="protein sequence ID" value="KKN24841.1"/>
    <property type="molecule type" value="Genomic_DNA"/>
</dbReference>